<sequence length="193" mass="22786">MSKYEIITKNNYSGEEVISSLQKCIRRGEEQDALFWAVELYESGYAEWCWKRLRIISSEDVGLAEPNISTEIWSLYQMFKESAKNKEDKAEPQRLFLTHAVIRLCRSRKSRLIDWALIWAWLRHPFLKTNIPDVALDKHTTRGRMMKRGWKHFFDEGSFLANHSPQHFEEHYREWAKDAISNPSGISLFGDSE</sequence>
<dbReference type="Pfam" id="PF12002">
    <property type="entry name" value="MgsA_C"/>
    <property type="match status" value="1"/>
</dbReference>
<keyword evidence="3" id="KW-1185">Reference proteome</keyword>
<dbReference type="AlphaFoldDB" id="A0A7W6ETW8"/>
<evidence type="ECO:0000313" key="2">
    <source>
        <dbReference type="EMBL" id="MBB3842204.1"/>
    </source>
</evidence>
<dbReference type="SUPFAM" id="SSF48019">
    <property type="entry name" value="post-AAA+ oligomerization domain-like"/>
    <property type="match status" value="1"/>
</dbReference>
<dbReference type="Proteomes" id="UP000541352">
    <property type="component" value="Unassembled WGS sequence"/>
</dbReference>
<dbReference type="InterPro" id="IPR008921">
    <property type="entry name" value="DNA_pol3_clamp-load_cplx_C"/>
</dbReference>
<name>A0A7W6ETW8_9BACT</name>
<gene>
    <name evidence="2" type="ORF">FHS57_006235</name>
</gene>
<evidence type="ECO:0000259" key="1">
    <source>
        <dbReference type="Pfam" id="PF12002"/>
    </source>
</evidence>
<dbReference type="GO" id="GO:0006260">
    <property type="term" value="P:DNA replication"/>
    <property type="evidence" value="ECO:0007669"/>
    <property type="project" value="InterPro"/>
</dbReference>
<proteinExistence type="predicted"/>
<feature type="domain" description="MgsA AAA+ ATPase C-terminal" evidence="1">
    <location>
        <begin position="31"/>
        <end position="141"/>
    </location>
</feature>
<protein>
    <submittedName>
        <fullName evidence="2">Replication-associated recombination protein RarA</fullName>
    </submittedName>
</protein>
<comment type="caution">
    <text evidence="2">The sequence shown here is derived from an EMBL/GenBank/DDBJ whole genome shotgun (WGS) entry which is preliminary data.</text>
</comment>
<dbReference type="GO" id="GO:0003677">
    <property type="term" value="F:DNA binding"/>
    <property type="evidence" value="ECO:0007669"/>
    <property type="project" value="InterPro"/>
</dbReference>
<accession>A0A7W6ETW8</accession>
<reference evidence="2 3" key="1">
    <citation type="submission" date="2020-08" db="EMBL/GenBank/DDBJ databases">
        <title>Genomic Encyclopedia of Type Strains, Phase IV (KMG-IV): sequencing the most valuable type-strain genomes for metagenomic binning, comparative biology and taxonomic classification.</title>
        <authorList>
            <person name="Goeker M."/>
        </authorList>
    </citation>
    <scope>NUCLEOTIDE SEQUENCE [LARGE SCALE GENOMIC DNA]</scope>
    <source>
        <strain evidence="2 3">DSM 17976</strain>
    </source>
</reference>
<dbReference type="InterPro" id="IPR021886">
    <property type="entry name" value="MgsA_C"/>
</dbReference>
<organism evidence="2 3">
    <name type="scientific">Runella defluvii</name>
    <dbReference type="NCBI Taxonomy" id="370973"/>
    <lineage>
        <taxon>Bacteria</taxon>
        <taxon>Pseudomonadati</taxon>
        <taxon>Bacteroidota</taxon>
        <taxon>Cytophagia</taxon>
        <taxon>Cytophagales</taxon>
        <taxon>Spirosomataceae</taxon>
        <taxon>Runella</taxon>
    </lineage>
</organism>
<evidence type="ECO:0000313" key="3">
    <source>
        <dbReference type="Proteomes" id="UP000541352"/>
    </source>
</evidence>
<dbReference type="RefSeq" id="WP_183980407.1">
    <property type="nucleotide sequence ID" value="NZ_JACIBY010000029.1"/>
</dbReference>
<dbReference type="EMBL" id="JACIBY010000029">
    <property type="protein sequence ID" value="MBB3842204.1"/>
    <property type="molecule type" value="Genomic_DNA"/>
</dbReference>
<dbReference type="Gene3D" id="1.20.272.10">
    <property type="match status" value="1"/>
</dbReference>